<protein>
    <submittedName>
        <fullName evidence="1">Uncharacterized protein</fullName>
    </submittedName>
</protein>
<evidence type="ECO:0000313" key="1">
    <source>
        <dbReference type="EMBL" id="RLE47930.1"/>
    </source>
</evidence>
<comment type="caution">
    <text evidence="1">The sequence shown here is derived from an EMBL/GenBank/DDBJ whole genome shotgun (WGS) entry which is preliminary data.</text>
</comment>
<dbReference type="EMBL" id="QMQV01000098">
    <property type="protein sequence ID" value="RLE47930.1"/>
    <property type="molecule type" value="Genomic_DNA"/>
</dbReference>
<accession>A0A497EL67</accession>
<dbReference type="AlphaFoldDB" id="A0A497EL67"/>
<gene>
    <name evidence="1" type="ORF">DRJ31_08135</name>
</gene>
<sequence>MTSQRSNSAKPRRKYLAVQASVADEVAEIAKNKGMTLFSYVSEILKQAVEGEKSGFSLKEAVEAYRTVKMLKELNFTPAPSHILALALSSMGEDNVESEFKSLGMLCGKYLSIKHPGKTPEELLKNAIQSILWNITDLSITTHSENLSITLVTSIRDEKNIKAISSFIEGLSKSLGLSITSKELVAGLATINLKK</sequence>
<name>A0A497EL67_9CREN</name>
<proteinExistence type="predicted"/>
<organism evidence="1 2">
    <name type="scientific">Thermoproteota archaeon</name>
    <dbReference type="NCBI Taxonomy" id="2056631"/>
    <lineage>
        <taxon>Archaea</taxon>
        <taxon>Thermoproteota</taxon>
    </lineage>
</organism>
<dbReference type="Proteomes" id="UP000278475">
    <property type="component" value="Unassembled WGS sequence"/>
</dbReference>
<evidence type="ECO:0000313" key="2">
    <source>
        <dbReference type="Proteomes" id="UP000278475"/>
    </source>
</evidence>
<reference evidence="1 2" key="1">
    <citation type="submission" date="2018-06" db="EMBL/GenBank/DDBJ databases">
        <title>Extensive metabolic versatility and redundancy in microbially diverse, dynamic hydrothermal sediments.</title>
        <authorList>
            <person name="Dombrowski N."/>
            <person name="Teske A."/>
            <person name="Baker B.J."/>
        </authorList>
    </citation>
    <scope>NUCLEOTIDE SEQUENCE [LARGE SCALE GENOMIC DNA]</scope>
    <source>
        <strain evidence="1">B66_G16</strain>
    </source>
</reference>